<comment type="caution">
    <text evidence="1">The sequence shown here is derived from an EMBL/GenBank/DDBJ whole genome shotgun (WGS) entry which is preliminary data.</text>
</comment>
<dbReference type="Proteomes" id="UP000827872">
    <property type="component" value="Linkage Group LG16"/>
</dbReference>
<evidence type="ECO:0000313" key="1">
    <source>
        <dbReference type="EMBL" id="KAH7990421.1"/>
    </source>
</evidence>
<protein>
    <submittedName>
        <fullName evidence="1">Uncharacterized protein</fullName>
    </submittedName>
</protein>
<organism evidence="1 2">
    <name type="scientific">Sphaerodactylus townsendi</name>
    <dbReference type="NCBI Taxonomy" id="933632"/>
    <lineage>
        <taxon>Eukaryota</taxon>
        <taxon>Metazoa</taxon>
        <taxon>Chordata</taxon>
        <taxon>Craniata</taxon>
        <taxon>Vertebrata</taxon>
        <taxon>Euteleostomi</taxon>
        <taxon>Lepidosauria</taxon>
        <taxon>Squamata</taxon>
        <taxon>Bifurcata</taxon>
        <taxon>Gekkota</taxon>
        <taxon>Sphaerodactylidae</taxon>
        <taxon>Sphaerodactylus</taxon>
    </lineage>
</organism>
<keyword evidence="2" id="KW-1185">Reference proteome</keyword>
<evidence type="ECO:0000313" key="2">
    <source>
        <dbReference type="Proteomes" id="UP000827872"/>
    </source>
</evidence>
<proteinExistence type="predicted"/>
<sequence length="165" mass="18422">MPSRTWVQPRFNQGNQKQRPHSLLGKQYLMLIGNVNVLVPDLEKVSLFHIFIISDIQNVQQKNKMYCQRLSWPDSLGRCGVSELYGRVLVAFSPDVSPASVAGISRGSDPLNLRGHTAQKPHNTLPKNTPPLGHLEVFLVLSALPLPETKGSEQPHLSSSRFCFK</sequence>
<accession>A0ACB8EE91</accession>
<gene>
    <name evidence="1" type="ORF">K3G42_007006</name>
</gene>
<reference evidence="1" key="1">
    <citation type="submission" date="2021-08" db="EMBL/GenBank/DDBJ databases">
        <title>The first chromosome-level gecko genome reveals the dynamic sex chromosomes of Neotropical dwarf geckos (Sphaerodactylidae: Sphaerodactylus).</title>
        <authorList>
            <person name="Pinto B.J."/>
            <person name="Keating S.E."/>
            <person name="Gamble T."/>
        </authorList>
    </citation>
    <scope>NUCLEOTIDE SEQUENCE</scope>
    <source>
        <strain evidence="1">TG3544</strain>
    </source>
</reference>
<dbReference type="EMBL" id="CM037629">
    <property type="protein sequence ID" value="KAH7990421.1"/>
    <property type="molecule type" value="Genomic_DNA"/>
</dbReference>
<name>A0ACB8EE91_9SAUR</name>